<protein>
    <submittedName>
        <fullName evidence="1">DUF1836 domain-containing protein</fullName>
    </submittedName>
</protein>
<dbReference type="PANTHER" id="PTHR40056">
    <property type="entry name" value="HYPOTHETICAL CYTOSOLIC PROTEIN"/>
    <property type="match status" value="1"/>
</dbReference>
<evidence type="ECO:0000313" key="2">
    <source>
        <dbReference type="Proteomes" id="UP000774130"/>
    </source>
</evidence>
<dbReference type="EMBL" id="JAHUZB010000001">
    <property type="protein sequence ID" value="MBV7389383.1"/>
    <property type="molecule type" value="Genomic_DNA"/>
</dbReference>
<dbReference type="InterPro" id="IPR014975">
    <property type="entry name" value="DUF1836"/>
</dbReference>
<dbReference type="RefSeq" id="WP_218324448.1">
    <property type="nucleotide sequence ID" value="NZ_JAHUZB010000001.1"/>
</dbReference>
<proteinExistence type="predicted"/>
<organism evidence="1 2">
    <name type="scientific">Enterococcus alishanensis</name>
    <dbReference type="NCBI Taxonomy" id="1303817"/>
    <lineage>
        <taxon>Bacteria</taxon>
        <taxon>Bacillati</taxon>
        <taxon>Bacillota</taxon>
        <taxon>Bacilli</taxon>
        <taxon>Lactobacillales</taxon>
        <taxon>Enterococcaceae</taxon>
        <taxon>Enterococcus</taxon>
    </lineage>
</organism>
<accession>A0ABS6T908</accession>
<sequence>MQKINLENWGNQIQEIHLPRWQELPEFELYMDQVINLVDRYLSSMMTSEKAHLLSSAMVNNYVKHKLIPAPVKKRYSREHLAYLMMITILKQVLSIPDIKALIDMQLEVAQADEVYNHFCEAQESALKEVTQVINRDKITNENYKFDFRQIALYSSTQSFAQKMLAEKIIFDNKGEDSVNSDGKA</sequence>
<gene>
    <name evidence="1" type="ORF">KUA55_01730</name>
</gene>
<keyword evidence="2" id="KW-1185">Reference proteome</keyword>
<reference evidence="1 2" key="1">
    <citation type="submission" date="2021-06" db="EMBL/GenBank/DDBJ databases">
        <title>Enterococcus alishanensis sp. nov., a novel lactic acid bacterium isolated from fresh coffee beans.</title>
        <authorList>
            <person name="Chen Y.-S."/>
        </authorList>
    </citation>
    <scope>NUCLEOTIDE SEQUENCE [LARGE SCALE GENOMIC DNA]</scope>
    <source>
        <strain evidence="1 2">ALS3</strain>
    </source>
</reference>
<dbReference type="Proteomes" id="UP000774130">
    <property type="component" value="Unassembled WGS sequence"/>
</dbReference>
<name>A0ABS6T908_9ENTE</name>
<comment type="caution">
    <text evidence="1">The sequence shown here is derived from an EMBL/GenBank/DDBJ whole genome shotgun (WGS) entry which is preliminary data.</text>
</comment>
<evidence type="ECO:0000313" key="1">
    <source>
        <dbReference type="EMBL" id="MBV7389383.1"/>
    </source>
</evidence>
<dbReference type="Pfam" id="PF08876">
    <property type="entry name" value="DUF1836"/>
    <property type="match status" value="1"/>
</dbReference>
<dbReference type="PANTHER" id="PTHR40056:SF1">
    <property type="entry name" value="DUF1836 DOMAIN-CONTAINING PROTEIN"/>
    <property type="match status" value="1"/>
</dbReference>